<evidence type="ECO:0000313" key="1">
    <source>
        <dbReference type="EMBL" id="KAG8649629.1"/>
    </source>
</evidence>
<dbReference type="EMBL" id="CM004394">
    <property type="protein sequence ID" value="KAG8649629.1"/>
    <property type="molecule type" value="Genomic_DNA"/>
</dbReference>
<sequence length="38" mass="4379">MMGCYLDLNAWGGNSTLASREGFIWYDASNTESHRHMR</sequence>
<organism evidence="1 2">
    <name type="scientific">Manihot esculenta</name>
    <name type="common">Cassava</name>
    <name type="synonym">Jatropha manihot</name>
    <dbReference type="NCBI Taxonomy" id="3983"/>
    <lineage>
        <taxon>Eukaryota</taxon>
        <taxon>Viridiplantae</taxon>
        <taxon>Streptophyta</taxon>
        <taxon>Embryophyta</taxon>
        <taxon>Tracheophyta</taxon>
        <taxon>Spermatophyta</taxon>
        <taxon>Magnoliopsida</taxon>
        <taxon>eudicotyledons</taxon>
        <taxon>Gunneridae</taxon>
        <taxon>Pentapetalae</taxon>
        <taxon>rosids</taxon>
        <taxon>fabids</taxon>
        <taxon>Malpighiales</taxon>
        <taxon>Euphorbiaceae</taxon>
        <taxon>Crotonoideae</taxon>
        <taxon>Manihoteae</taxon>
        <taxon>Manihot</taxon>
    </lineage>
</organism>
<proteinExistence type="predicted"/>
<dbReference type="Proteomes" id="UP000091857">
    <property type="component" value="Chromosome 8"/>
</dbReference>
<name>A0ACB7HC64_MANES</name>
<gene>
    <name evidence="1" type="ORF">MANES_08G112901v8</name>
</gene>
<comment type="caution">
    <text evidence="1">The sequence shown here is derived from an EMBL/GenBank/DDBJ whole genome shotgun (WGS) entry which is preliminary data.</text>
</comment>
<reference evidence="2" key="1">
    <citation type="journal article" date="2016" name="Nat. Biotechnol.">
        <title>Sequencing wild and cultivated cassava and related species reveals extensive interspecific hybridization and genetic diversity.</title>
        <authorList>
            <person name="Bredeson J.V."/>
            <person name="Lyons J.B."/>
            <person name="Prochnik S.E."/>
            <person name="Wu G.A."/>
            <person name="Ha C.M."/>
            <person name="Edsinger-Gonzales E."/>
            <person name="Grimwood J."/>
            <person name="Schmutz J."/>
            <person name="Rabbi I.Y."/>
            <person name="Egesi C."/>
            <person name="Nauluvula P."/>
            <person name="Lebot V."/>
            <person name="Ndunguru J."/>
            <person name="Mkamilo G."/>
            <person name="Bart R.S."/>
            <person name="Setter T.L."/>
            <person name="Gleadow R.M."/>
            <person name="Kulakow P."/>
            <person name="Ferguson M.E."/>
            <person name="Rounsley S."/>
            <person name="Rokhsar D.S."/>
        </authorList>
    </citation>
    <scope>NUCLEOTIDE SEQUENCE [LARGE SCALE GENOMIC DNA]</scope>
    <source>
        <strain evidence="2">cv. AM560-2</strain>
    </source>
</reference>
<protein>
    <submittedName>
        <fullName evidence="1">Uncharacterized protein</fullName>
    </submittedName>
</protein>
<accession>A0ACB7HC64</accession>
<evidence type="ECO:0000313" key="2">
    <source>
        <dbReference type="Proteomes" id="UP000091857"/>
    </source>
</evidence>
<keyword evidence="2" id="KW-1185">Reference proteome</keyword>